<reference evidence="1" key="1">
    <citation type="submission" date="2020-08" db="EMBL/GenBank/DDBJ databases">
        <title>Multicomponent nature underlies the extraordinary mechanical properties of spider dragline silk.</title>
        <authorList>
            <person name="Kono N."/>
            <person name="Nakamura H."/>
            <person name="Mori M."/>
            <person name="Yoshida Y."/>
            <person name="Ohtoshi R."/>
            <person name="Malay A.D."/>
            <person name="Moran D.A.P."/>
            <person name="Tomita M."/>
            <person name="Numata K."/>
            <person name="Arakawa K."/>
        </authorList>
    </citation>
    <scope>NUCLEOTIDE SEQUENCE</scope>
</reference>
<dbReference type="Proteomes" id="UP000887159">
    <property type="component" value="Unassembled WGS sequence"/>
</dbReference>
<accession>A0A8X6T2E0</accession>
<keyword evidence="2" id="KW-1185">Reference proteome</keyword>
<protein>
    <submittedName>
        <fullName evidence="1">Uncharacterized protein</fullName>
    </submittedName>
</protein>
<comment type="caution">
    <text evidence="1">The sequence shown here is derived from an EMBL/GenBank/DDBJ whole genome shotgun (WGS) entry which is preliminary data.</text>
</comment>
<proteinExistence type="predicted"/>
<dbReference type="EMBL" id="BMAU01021358">
    <property type="protein sequence ID" value="GFY21735.1"/>
    <property type="molecule type" value="Genomic_DNA"/>
</dbReference>
<name>A0A8X6T2E0_TRICX</name>
<dbReference type="AlphaFoldDB" id="A0A8X6T2E0"/>
<organism evidence="1 2">
    <name type="scientific">Trichonephila clavipes</name>
    <name type="common">Golden silk orbweaver</name>
    <name type="synonym">Nephila clavipes</name>
    <dbReference type="NCBI Taxonomy" id="2585209"/>
    <lineage>
        <taxon>Eukaryota</taxon>
        <taxon>Metazoa</taxon>
        <taxon>Ecdysozoa</taxon>
        <taxon>Arthropoda</taxon>
        <taxon>Chelicerata</taxon>
        <taxon>Arachnida</taxon>
        <taxon>Araneae</taxon>
        <taxon>Araneomorphae</taxon>
        <taxon>Entelegynae</taxon>
        <taxon>Araneoidea</taxon>
        <taxon>Nephilidae</taxon>
        <taxon>Trichonephila</taxon>
    </lineage>
</organism>
<evidence type="ECO:0000313" key="1">
    <source>
        <dbReference type="EMBL" id="GFY21735.1"/>
    </source>
</evidence>
<sequence>MGFVLIILRSTSSLTYDGLPDLDSSFKEKSPNQNFTSHLWHVRDVPASSPKTSHKFRKNGLKCEKLLLNHE</sequence>
<evidence type="ECO:0000313" key="2">
    <source>
        <dbReference type="Proteomes" id="UP000887159"/>
    </source>
</evidence>
<gene>
    <name evidence="1" type="ORF">TNCV_1168791</name>
</gene>